<dbReference type="EMBL" id="CP121196">
    <property type="protein sequence ID" value="XBH17226.1"/>
    <property type="molecule type" value="Genomic_DNA"/>
</dbReference>
<reference evidence="1" key="1">
    <citation type="submission" date="2023-03" db="EMBL/GenBank/DDBJ databases">
        <title>Edaphobacter sp.</title>
        <authorList>
            <person name="Huber K.J."/>
            <person name="Papendorf J."/>
            <person name="Pilke C."/>
            <person name="Bunk B."/>
            <person name="Sproeer C."/>
            <person name="Pester M."/>
        </authorList>
    </citation>
    <scope>NUCLEOTIDE SEQUENCE</scope>
    <source>
        <strain evidence="1">DSM 110680</strain>
    </source>
</reference>
<gene>
    <name evidence="1" type="ORF">P8935_21995</name>
</gene>
<sequence>MPRFKVLKGVAHNVGDSFTSLMNYSVDDYSMGHILRLARETDLDTLTIDFMTEKGQPAALFRDPISELPRRYSKVFWDLVARSGSDRSLVQFATLTLKYDLQSSRPGPLPEATQSPYTCEVSILDIRGKSYSAHFSGWWHVERLNAHHWWNPLSWFRR</sequence>
<evidence type="ECO:0000313" key="1">
    <source>
        <dbReference type="EMBL" id="XBH17226.1"/>
    </source>
</evidence>
<protein>
    <submittedName>
        <fullName evidence="1">Uncharacterized protein</fullName>
    </submittedName>
</protein>
<dbReference type="RefSeq" id="WP_348262457.1">
    <property type="nucleotide sequence ID" value="NZ_CP121196.1"/>
</dbReference>
<accession>A0AAU7DIQ5</accession>
<name>A0AAU7DIQ5_9BACT</name>
<organism evidence="1">
    <name type="scientific">Telmatobacter sp. DSM 110680</name>
    <dbReference type="NCBI Taxonomy" id="3036704"/>
    <lineage>
        <taxon>Bacteria</taxon>
        <taxon>Pseudomonadati</taxon>
        <taxon>Acidobacteriota</taxon>
        <taxon>Terriglobia</taxon>
        <taxon>Terriglobales</taxon>
        <taxon>Acidobacteriaceae</taxon>
        <taxon>Telmatobacter</taxon>
    </lineage>
</organism>
<dbReference type="AlphaFoldDB" id="A0AAU7DIQ5"/>
<proteinExistence type="predicted"/>